<dbReference type="EMBL" id="JANRMS010000770">
    <property type="protein sequence ID" value="KAJ3534624.1"/>
    <property type="molecule type" value="Genomic_DNA"/>
</dbReference>
<dbReference type="Proteomes" id="UP001148629">
    <property type="component" value="Unassembled WGS sequence"/>
</dbReference>
<protein>
    <submittedName>
        <fullName evidence="1">Uncharacterized protein</fullName>
    </submittedName>
</protein>
<gene>
    <name evidence="1" type="ORF">NM208_g7466</name>
</gene>
<reference evidence="1" key="1">
    <citation type="submission" date="2022-08" db="EMBL/GenBank/DDBJ databases">
        <title>Genome Sequence of Fusarium decemcellulare.</title>
        <authorList>
            <person name="Buettner E."/>
        </authorList>
    </citation>
    <scope>NUCLEOTIDE SEQUENCE</scope>
    <source>
        <strain evidence="1">Babe19</strain>
    </source>
</reference>
<sequence length="320" mass="35338">MVVVAVAGGTGNLGRTIVEVLKEQGKFEVVVLSRNVKPSQETELGVRILPADYGSVEALAFTLDSNQVHTVISTINPIVEPSSGAQDGRLAPELALIRAAEKSTTTKRYIPSVWGTRYAKEDTVLFPMAKPRVEARQALEQTSLEHTSVYNGFFMDYWGHPHIKSYLQPVAFFIDISHNIANIPGSGDVPIAFTYSFDVARFVAGLLTLGNWDKDSFVIGDKITWNDFVQLAEEIKGTKFRVTYDSVELLRQGKITELPSHPSLYPFFPKEALQGMAASLGLVLERGSANFSEEQALNALFPEIKTTSVRDLLEKAWSSR</sequence>
<accession>A0ACC1S8Z5</accession>
<evidence type="ECO:0000313" key="2">
    <source>
        <dbReference type="Proteomes" id="UP001148629"/>
    </source>
</evidence>
<proteinExistence type="predicted"/>
<name>A0ACC1S8Z5_9HYPO</name>
<evidence type="ECO:0000313" key="1">
    <source>
        <dbReference type="EMBL" id="KAJ3534624.1"/>
    </source>
</evidence>
<organism evidence="1 2">
    <name type="scientific">Fusarium decemcellulare</name>
    <dbReference type="NCBI Taxonomy" id="57161"/>
    <lineage>
        <taxon>Eukaryota</taxon>
        <taxon>Fungi</taxon>
        <taxon>Dikarya</taxon>
        <taxon>Ascomycota</taxon>
        <taxon>Pezizomycotina</taxon>
        <taxon>Sordariomycetes</taxon>
        <taxon>Hypocreomycetidae</taxon>
        <taxon>Hypocreales</taxon>
        <taxon>Nectriaceae</taxon>
        <taxon>Fusarium</taxon>
        <taxon>Fusarium decemcellulare species complex</taxon>
    </lineage>
</organism>
<keyword evidence="2" id="KW-1185">Reference proteome</keyword>
<comment type="caution">
    <text evidence="1">The sequence shown here is derived from an EMBL/GenBank/DDBJ whole genome shotgun (WGS) entry which is preliminary data.</text>
</comment>